<reference evidence="2" key="2">
    <citation type="submission" date="2020-09" db="EMBL/GenBank/DDBJ databases">
        <authorList>
            <person name="Sun Q."/>
            <person name="Zhou Y."/>
        </authorList>
    </citation>
    <scope>NUCLEOTIDE SEQUENCE</scope>
    <source>
        <strain evidence="2">CGMCC 1.12924</strain>
    </source>
</reference>
<keyword evidence="3" id="KW-1185">Reference proteome</keyword>
<sequence length="162" mass="19144">MKYRQTDRNKELLKGGVISIILISTPFLFYIYKYAPADQTSWDTFIGTLEAGAFSNVQNYMHALFTKITFVILTGLWFLTSNKWWRYAILVPFTMFLFQLSGVISYKVMYMDEYDFWDALPFILPIIFFLAFISHRLSRRKTSSTLDEEANEEIKKMFSDEI</sequence>
<keyword evidence="1" id="KW-0812">Transmembrane</keyword>
<feature type="transmembrane region" description="Helical" evidence="1">
    <location>
        <begin position="60"/>
        <end position="80"/>
    </location>
</feature>
<dbReference type="RefSeq" id="WP_188439639.1">
    <property type="nucleotide sequence ID" value="NZ_BMGK01000003.1"/>
</dbReference>
<gene>
    <name evidence="2" type="ORF">GCM10011312_07450</name>
</gene>
<feature type="transmembrane region" description="Helical" evidence="1">
    <location>
        <begin position="116"/>
        <end position="133"/>
    </location>
</feature>
<evidence type="ECO:0000313" key="3">
    <source>
        <dbReference type="Proteomes" id="UP000652231"/>
    </source>
</evidence>
<proteinExistence type="predicted"/>
<reference evidence="2" key="1">
    <citation type="journal article" date="2014" name="Int. J. Syst. Evol. Microbiol.">
        <title>Complete genome sequence of Corynebacterium casei LMG S-19264T (=DSM 44701T), isolated from a smear-ripened cheese.</title>
        <authorList>
            <consortium name="US DOE Joint Genome Institute (JGI-PGF)"/>
            <person name="Walter F."/>
            <person name="Albersmeier A."/>
            <person name="Kalinowski J."/>
            <person name="Ruckert C."/>
        </authorList>
    </citation>
    <scope>NUCLEOTIDE SEQUENCE</scope>
    <source>
        <strain evidence="2">CGMCC 1.12924</strain>
    </source>
</reference>
<feature type="transmembrane region" description="Helical" evidence="1">
    <location>
        <begin position="87"/>
        <end position="110"/>
    </location>
</feature>
<comment type="caution">
    <text evidence="2">The sequence shown here is derived from an EMBL/GenBank/DDBJ whole genome shotgun (WGS) entry which is preliminary data.</text>
</comment>
<evidence type="ECO:0000313" key="2">
    <source>
        <dbReference type="EMBL" id="GGD85935.1"/>
    </source>
</evidence>
<feature type="transmembrane region" description="Helical" evidence="1">
    <location>
        <begin position="12"/>
        <end position="32"/>
    </location>
</feature>
<name>A0A8J2V8N1_9FLAO</name>
<keyword evidence="1" id="KW-1133">Transmembrane helix</keyword>
<organism evidence="2 3">
    <name type="scientific">Planktosalinus lacus</name>
    <dbReference type="NCBI Taxonomy" id="1526573"/>
    <lineage>
        <taxon>Bacteria</taxon>
        <taxon>Pseudomonadati</taxon>
        <taxon>Bacteroidota</taxon>
        <taxon>Flavobacteriia</taxon>
        <taxon>Flavobacteriales</taxon>
        <taxon>Flavobacteriaceae</taxon>
        <taxon>Planktosalinus</taxon>
    </lineage>
</organism>
<evidence type="ECO:0000256" key="1">
    <source>
        <dbReference type="SAM" id="Phobius"/>
    </source>
</evidence>
<dbReference type="Proteomes" id="UP000652231">
    <property type="component" value="Unassembled WGS sequence"/>
</dbReference>
<keyword evidence="1" id="KW-0472">Membrane</keyword>
<dbReference type="AlphaFoldDB" id="A0A8J2V8N1"/>
<accession>A0A8J2V8N1</accession>
<dbReference type="EMBL" id="BMGK01000003">
    <property type="protein sequence ID" value="GGD85935.1"/>
    <property type="molecule type" value="Genomic_DNA"/>
</dbReference>
<protein>
    <submittedName>
        <fullName evidence="2">Uncharacterized protein</fullName>
    </submittedName>
</protein>